<evidence type="ECO:0000256" key="7">
    <source>
        <dbReference type="ARBA" id="ARBA00047806"/>
    </source>
</evidence>
<comment type="similarity">
    <text evidence="2">In the C-terminal section; belongs to the MsrB Met sulfoxide reductase family.</text>
</comment>
<evidence type="ECO:0000256" key="11">
    <source>
        <dbReference type="HAMAP-Rule" id="MF_01401"/>
    </source>
</evidence>
<dbReference type="Pfam" id="PF01641">
    <property type="entry name" value="SelR"/>
    <property type="match status" value="1"/>
</dbReference>
<organism evidence="13 14">
    <name type="scientific">Mangrovibacillus cuniculi</name>
    <dbReference type="NCBI Taxonomy" id="2593652"/>
    <lineage>
        <taxon>Bacteria</taxon>
        <taxon>Bacillati</taxon>
        <taxon>Bacillota</taxon>
        <taxon>Bacilli</taxon>
        <taxon>Bacillales</taxon>
        <taxon>Bacillaceae</taxon>
        <taxon>Mangrovibacillus</taxon>
    </lineage>
</organism>
<keyword evidence="4 10" id="KW-0560">Oxidoreductase</keyword>
<dbReference type="GO" id="GO:0030091">
    <property type="term" value="P:protein repair"/>
    <property type="evidence" value="ECO:0007669"/>
    <property type="project" value="InterPro"/>
</dbReference>
<dbReference type="EC" id="1.8.4.12" evidence="10"/>
<dbReference type="InterPro" id="IPR028427">
    <property type="entry name" value="Met_Sox_Rdtase_MsrB"/>
</dbReference>
<comment type="catalytic activity">
    <reaction evidence="9 11">
        <text>[thioredoxin]-disulfide + L-methionine + H2O = L-methionine (S)-S-oxide + [thioredoxin]-dithiol</text>
        <dbReference type="Rhea" id="RHEA:19993"/>
        <dbReference type="Rhea" id="RHEA-COMP:10698"/>
        <dbReference type="Rhea" id="RHEA-COMP:10700"/>
        <dbReference type="ChEBI" id="CHEBI:15377"/>
        <dbReference type="ChEBI" id="CHEBI:29950"/>
        <dbReference type="ChEBI" id="CHEBI:50058"/>
        <dbReference type="ChEBI" id="CHEBI:57844"/>
        <dbReference type="ChEBI" id="CHEBI:58772"/>
        <dbReference type="EC" id="1.8.4.11"/>
    </reaction>
</comment>
<dbReference type="Proteomes" id="UP000593626">
    <property type="component" value="Chromosome"/>
</dbReference>
<evidence type="ECO:0000256" key="1">
    <source>
        <dbReference type="ARBA" id="ARBA00007174"/>
    </source>
</evidence>
<evidence type="ECO:0000256" key="8">
    <source>
        <dbReference type="ARBA" id="ARBA00048488"/>
    </source>
</evidence>
<protein>
    <recommendedName>
        <fullName evidence="10 11">Multifunctional fusion protein</fullName>
    </recommendedName>
    <domain>
        <recommendedName>
            <fullName evidence="11">Peptide methionine sulfoxide reductase MsrA</fullName>
            <shortName evidence="11">Protein-methionine-S-oxide reductase</shortName>
            <ecNumber evidence="11">1.8.4.11</ecNumber>
        </recommendedName>
        <alternativeName>
            <fullName evidence="11">Peptide-methionine (S)-S-oxide reductase</fullName>
            <shortName evidence="11">Peptide Met(O) reductase</shortName>
        </alternativeName>
    </domain>
    <domain>
        <recommendedName>
            <fullName evidence="10">Peptide methionine sulfoxide reductase MsrB</fullName>
            <ecNumber evidence="10">1.8.4.12</ecNumber>
        </recommendedName>
        <alternativeName>
            <fullName evidence="10">Peptide-methionine (R)-S-oxide reductase</fullName>
        </alternativeName>
    </domain>
</protein>
<dbReference type="Pfam" id="PF01625">
    <property type="entry name" value="PMSR"/>
    <property type="match status" value="1"/>
</dbReference>
<dbReference type="InterPro" id="IPR002569">
    <property type="entry name" value="Met_Sox_Rdtase_MsrA_dom"/>
</dbReference>
<comment type="catalytic activity">
    <reaction evidence="8 10">
        <text>L-methionyl-[protein] + [thioredoxin]-disulfide + H2O = L-methionyl-(R)-S-oxide-[protein] + [thioredoxin]-dithiol</text>
        <dbReference type="Rhea" id="RHEA:24164"/>
        <dbReference type="Rhea" id="RHEA-COMP:10698"/>
        <dbReference type="Rhea" id="RHEA-COMP:10700"/>
        <dbReference type="Rhea" id="RHEA-COMP:12313"/>
        <dbReference type="Rhea" id="RHEA-COMP:12314"/>
        <dbReference type="ChEBI" id="CHEBI:15377"/>
        <dbReference type="ChEBI" id="CHEBI:16044"/>
        <dbReference type="ChEBI" id="CHEBI:29950"/>
        <dbReference type="ChEBI" id="CHEBI:45764"/>
        <dbReference type="ChEBI" id="CHEBI:50058"/>
        <dbReference type="EC" id="1.8.4.12"/>
    </reaction>
</comment>
<dbReference type="InterPro" id="IPR036509">
    <property type="entry name" value="Met_Sox_Rdtase_MsrA_sf"/>
</dbReference>
<dbReference type="Gene3D" id="3.30.1060.10">
    <property type="entry name" value="Peptide methionine sulphoxide reductase MsrA"/>
    <property type="match status" value="1"/>
</dbReference>
<feature type="active site" evidence="11">
    <location>
        <position position="10"/>
    </location>
</feature>
<dbReference type="SUPFAM" id="SSF55068">
    <property type="entry name" value="Peptide methionine sulfoxide reductase"/>
    <property type="match status" value="1"/>
</dbReference>
<dbReference type="FunFam" id="2.170.150.20:FF:000003">
    <property type="entry name" value="Peptide methionine sulfoxide reductase MsrB"/>
    <property type="match status" value="1"/>
</dbReference>
<dbReference type="InterPro" id="IPR011057">
    <property type="entry name" value="Mss4-like_sf"/>
</dbReference>
<evidence type="ECO:0000313" key="14">
    <source>
        <dbReference type="Proteomes" id="UP000593626"/>
    </source>
</evidence>
<dbReference type="PANTHER" id="PTHR10173:SF59">
    <property type="entry name" value="PEPTIDE METHIONINE SULFOXIDE REDUCTASE MSRA_MSRB"/>
    <property type="match status" value="1"/>
</dbReference>
<name>A0A7S8CD73_9BACI</name>
<dbReference type="PANTHER" id="PTHR10173">
    <property type="entry name" value="METHIONINE SULFOXIDE REDUCTASE"/>
    <property type="match status" value="1"/>
</dbReference>
<evidence type="ECO:0000256" key="3">
    <source>
        <dbReference type="ARBA" id="ARBA00011017"/>
    </source>
</evidence>
<keyword evidence="14" id="KW-1185">Reference proteome</keyword>
<feature type="domain" description="MsrB" evidence="12">
    <location>
        <begin position="174"/>
        <end position="296"/>
    </location>
</feature>
<comment type="caution">
    <text evidence="10">Lacks conserved residue(s) required for the propagation of feature annotation.</text>
</comment>
<dbReference type="NCBIfam" id="TIGR00401">
    <property type="entry name" value="msrA"/>
    <property type="match status" value="1"/>
</dbReference>
<dbReference type="Gene3D" id="2.170.150.20">
    <property type="entry name" value="Peptide methionine sulfoxide reductase"/>
    <property type="match status" value="1"/>
</dbReference>
<evidence type="ECO:0000313" key="13">
    <source>
        <dbReference type="EMBL" id="QPC47808.1"/>
    </source>
</evidence>
<comment type="catalytic activity">
    <reaction evidence="7 11">
        <text>L-methionyl-[protein] + [thioredoxin]-disulfide + H2O = L-methionyl-(S)-S-oxide-[protein] + [thioredoxin]-dithiol</text>
        <dbReference type="Rhea" id="RHEA:14217"/>
        <dbReference type="Rhea" id="RHEA-COMP:10698"/>
        <dbReference type="Rhea" id="RHEA-COMP:10700"/>
        <dbReference type="Rhea" id="RHEA-COMP:12313"/>
        <dbReference type="Rhea" id="RHEA-COMP:12315"/>
        <dbReference type="ChEBI" id="CHEBI:15377"/>
        <dbReference type="ChEBI" id="CHEBI:16044"/>
        <dbReference type="ChEBI" id="CHEBI:29950"/>
        <dbReference type="ChEBI" id="CHEBI:44120"/>
        <dbReference type="ChEBI" id="CHEBI:50058"/>
        <dbReference type="EC" id="1.8.4.11"/>
    </reaction>
</comment>
<evidence type="ECO:0000256" key="4">
    <source>
        <dbReference type="ARBA" id="ARBA00023002"/>
    </source>
</evidence>
<comment type="similarity">
    <text evidence="1 10">Belongs to the MsrB Met sulfoxide reductase family.</text>
</comment>
<dbReference type="GO" id="GO:0033743">
    <property type="term" value="F:peptide-methionine (R)-S-oxide reductase activity"/>
    <property type="evidence" value="ECO:0007669"/>
    <property type="project" value="UniProtKB-UniRule"/>
</dbReference>
<gene>
    <name evidence="10 13" type="primary">msrB</name>
    <name evidence="11" type="synonym">msrA</name>
    <name evidence="13" type="ORF">G8O30_12995</name>
</gene>
<dbReference type="AlphaFoldDB" id="A0A7S8CD73"/>
<evidence type="ECO:0000256" key="6">
    <source>
        <dbReference type="ARBA" id="ARBA00024679"/>
    </source>
</evidence>
<dbReference type="EC" id="1.8.4.11" evidence="11"/>
<accession>A0A7S8CD73</accession>
<comment type="similarity">
    <text evidence="11">Belongs to the MsrA Met sulfoxide reductase family.</text>
</comment>
<sequence>MELAMFGGGCFWCMVKPFDQLPGVKSVTSGYTGGSEDTASYGAVKAGETDHIEVVQMEYDESQISYQQLLDHYWKNIDPTDNGGQFSDRGRMYRPVIYYYTTSQKEAAIESKQNLEQSRIFGKPIVVTIHKAEDFYPAEEFHQNFYQKNAFRYALYLKGSGREAFLKKNWPRDKEELKKKLTPIQYAVTQEGATEQPFENAYWDQKEEGIYVDIISGEPLFSTKDQYDSGCGWPSFKKPIAYGMVTEEYDLSYRNTRIEVKSKEADSHLGHVFDDGPKPTGKRYCINSAALRFIPLQKLDEEGYGDFALLFPSR</sequence>
<dbReference type="HAMAP" id="MF_01400">
    <property type="entry name" value="MsrB"/>
    <property type="match status" value="1"/>
</dbReference>
<dbReference type="GO" id="GO:0005737">
    <property type="term" value="C:cytoplasm"/>
    <property type="evidence" value="ECO:0007669"/>
    <property type="project" value="TreeGrafter"/>
</dbReference>
<dbReference type="InterPro" id="IPR002579">
    <property type="entry name" value="Met_Sox_Rdtase_MsrB_dom"/>
</dbReference>
<dbReference type="EMBL" id="CP049742">
    <property type="protein sequence ID" value="QPC47808.1"/>
    <property type="molecule type" value="Genomic_DNA"/>
</dbReference>
<dbReference type="GO" id="GO:0006979">
    <property type="term" value="P:response to oxidative stress"/>
    <property type="evidence" value="ECO:0007669"/>
    <property type="project" value="InterPro"/>
</dbReference>
<evidence type="ECO:0000256" key="9">
    <source>
        <dbReference type="ARBA" id="ARBA00048782"/>
    </source>
</evidence>
<comment type="similarity">
    <text evidence="3">In the N-terminal section; belongs to the MsrA Met sulfoxide reductase family.</text>
</comment>
<dbReference type="PROSITE" id="PS51790">
    <property type="entry name" value="MSRB"/>
    <property type="match status" value="1"/>
</dbReference>
<dbReference type="HAMAP" id="MF_01401">
    <property type="entry name" value="MsrA"/>
    <property type="match status" value="1"/>
</dbReference>
<keyword evidence="5" id="KW-0511">Multifunctional enzyme</keyword>
<evidence type="ECO:0000259" key="12">
    <source>
        <dbReference type="PROSITE" id="PS51790"/>
    </source>
</evidence>
<dbReference type="RefSeq" id="WP_239672486.1">
    <property type="nucleotide sequence ID" value="NZ_CP049742.1"/>
</dbReference>
<reference evidence="13 14" key="1">
    <citation type="submission" date="2019-07" db="EMBL/GenBank/DDBJ databases">
        <title>Genome sequence of 2 isolates from Red Sea Mangroves.</title>
        <authorList>
            <person name="Sefrji F."/>
            <person name="Michoud G."/>
            <person name="Merlino G."/>
            <person name="Daffonchio D."/>
        </authorList>
    </citation>
    <scope>NUCLEOTIDE SEQUENCE [LARGE SCALE GENOMIC DNA]</scope>
    <source>
        <strain evidence="13 14">R1DC41</strain>
    </source>
</reference>
<dbReference type="GO" id="GO:0008113">
    <property type="term" value="F:peptide-methionine (S)-S-oxide reductase activity"/>
    <property type="evidence" value="ECO:0007669"/>
    <property type="project" value="UniProtKB-UniRule"/>
</dbReference>
<evidence type="ECO:0000256" key="2">
    <source>
        <dbReference type="ARBA" id="ARBA00008076"/>
    </source>
</evidence>
<evidence type="ECO:0000256" key="10">
    <source>
        <dbReference type="HAMAP-Rule" id="MF_01400"/>
    </source>
</evidence>
<feature type="active site" description="Nucleophile" evidence="10">
    <location>
        <position position="285"/>
    </location>
</feature>
<dbReference type="KEGG" id="mcui:G8O30_12995"/>
<evidence type="ECO:0000256" key="5">
    <source>
        <dbReference type="ARBA" id="ARBA00023268"/>
    </source>
</evidence>
<dbReference type="SUPFAM" id="SSF51316">
    <property type="entry name" value="Mss4-like"/>
    <property type="match status" value="1"/>
</dbReference>
<dbReference type="NCBIfam" id="TIGR00357">
    <property type="entry name" value="peptide-methionine (R)-S-oxide reductase MsrB"/>
    <property type="match status" value="1"/>
</dbReference>
<comment type="function">
    <text evidence="6 11">Has an important function as a repair enzyme for proteins that have been inactivated by oxidation. Catalyzes the reversible oxidation-reduction of methionine sulfoxide in proteins to methionine.</text>
</comment>
<proteinExistence type="inferred from homology"/>